<evidence type="ECO:0000313" key="4">
    <source>
        <dbReference type="Proteomes" id="UP000027586"/>
    </source>
</evidence>
<dbReference type="GO" id="GO:0030619">
    <property type="term" value="F:U1 snRNA binding"/>
    <property type="evidence" value="ECO:0007669"/>
    <property type="project" value="TreeGrafter"/>
</dbReference>
<feature type="compositionally biased region" description="Basic and acidic residues" evidence="1">
    <location>
        <begin position="93"/>
        <end position="105"/>
    </location>
</feature>
<organism evidence="3 4">
    <name type="scientific">Lichtheimia corymbifera JMRC:FSU:9682</name>
    <dbReference type="NCBI Taxonomy" id="1263082"/>
    <lineage>
        <taxon>Eukaryota</taxon>
        <taxon>Fungi</taxon>
        <taxon>Fungi incertae sedis</taxon>
        <taxon>Mucoromycota</taxon>
        <taxon>Mucoromycotina</taxon>
        <taxon>Mucoromycetes</taxon>
        <taxon>Mucorales</taxon>
        <taxon>Lichtheimiaceae</taxon>
        <taxon>Lichtheimia</taxon>
    </lineage>
</organism>
<dbReference type="OrthoDB" id="74813at2759"/>
<dbReference type="PANTHER" id="PTHR15197:SF0">
    <property type="entry name" value="COILIN"/>
    <property type="match status" value="1"/>
</dbReference>
<sequence length="454" mass="52752">MRIALETRKPLPQYKCWYAYDVKKNSTVNDLRRAINKDLKLVQSSRDLELKGGSFAFLPQLPLKGLIQDDDIITIKFDKHNKKRVVKKTTVRAKVEKPKKSDKRSTKSSSNEKKRKAIDTEDDKPKKKRKEKETASPSKPEMTATASSDDRLTKTQKRNRRKAIRRIKQREEQEKLKQQQQQAKQNVIETKRDTATSEHLLKFNKNKRKDFLKVQNKKKREHVRFDGIDVEEEEETPDEITATTYDDQYDAYGYGYAEEEVMDHANLYGAAYVTSVEADQRYKGEKKEGKSYPIDHMADHFYAEAPPSPEEVQEEDVEVTQEISQEEKEVQQQPIQRNYEELPKLGFSGPSIPAVGDLIAFKLLSMTEAYTPEISDWKEAKVLSLDIDGQQPSITVEYQPGFLLRKHHGKFDLPDDEEEDDDEEDEENEFAKDQTMTYTDSDVVDMRKVVVEEQ</sequence>
<dbReference type="GO" id="GO:0015030">
    <property type="term" value="C:Cajal body"/>
    <property type="evidence" value="ECO:0007669"/>
    <property type="project" value="TreeGrafter"/>
</dbReference>
<reference evidence="3" key="1">
    <citation type="submission" date="2013-08" db="EMBL/GenBank/DDBJ databases">
        <title>Gene expansion shapes genome architecture in the human pathogen Lichtheimia corymbifera: an evolutionary genomics analysis in the ancient terrestrial Mucorales (Mucoromycotina).</title>
        <authorList>
            <person name="Schwartze V.U."/>
            <person name="Winter S."/>
            <person name="Shelest E."/>
            <person name="Marcet-Houben M."/>
            <person name="Horn F."/>
            <person name="Wehner S."/>
            <person name="Hoffmann K."/>
            <person name="Riege K."/>
            <person name="Sammeth M."/>
            <person name="Nowrousian M."/>
            <person name="Valiante V."/>
            <person name="Linde J."/>
            <person name="Jacobsen I.D."/>
            <person name="Marz M."/>
            <person name="Brakhage A.A."/>
            <person name="Gabaldon T."/>
            <person name="Bocker S."/>
            <person name="Voigt K."/>
        </authorList>
    </citation>
    <scope>NUCLEOTIDE SEQUENCE [LARGE SCALE GENOMIC DNA]</scope>
    <source>
        <strain evidence="3">FSU 9682</strain>
    </source>
</reference>
<accession>A0A068RLV3</accession>
<feature type="region of interest" description="Disordered" evidence="1">
    <location>
        <begin position="407"/>
        <end position="439"/>
    </location>
</feature>
<feature type="compositionally biased region" description="Basic residues" evidence="1">
    <location>
        <begin position="154"/>
        <end position="168"/>
    </location>
</feature>
<feature type="region of interest" description="Disordered" evidence="1">
    <location>
        <begin position="87"/>
        <end position="241"/>
    </location>
</feature>
<feature type="region of interest" description="Disordered" evidence="1">
    <location>
        <begin position="306"/>
        <end position="334"/>
    </location>
</feature>
<dbReference type="GO" id="GO:0000387">
    <property type="term" value="P:spliceosomal snRNP assembly"/>
    <property type="evidence" value="ECO:0007669"/>
    <property type="project" value="TreeGrafter"/>
</dbReference>
<evidence type="ECO:0000256" key="1">
    <source>
        <dbReference type="SAM" id="MobiDB-lite"/>
    </source>
</evidence>
<feature type="compositionally biased region" description="Acidic residues" evidence="1">
    <location>
        <begin position="414"/>
        <end position="428"/>
    </location>
</feature>
<dbReference type="Proteomes" id="UP000027586">
    <property type="component" value="Unassembled WGS sequence"/>
</dbReference>
<dbReference type="AlphaFoldDB" id="A0A068RLV3"/>
<dbReference type="PANTHER" id="PTHR15197">
    <property type="entry name" value="COILIN P80"/>
    <property type="match status" value="1"/>
</dbReference>
<evidence type="ECO:0000313" key="3">
    <source>
        <dbReference type="EMBL" id="CDH50592.1"/>
    </source>
</evidence>
<feature type="domain" description="Coilin tudor" evidence="2">
    <location>
        <begin position="339"/>
        <end position="448"/>
    </location>
</feature>
<dbReference type="InterPro" id="IPR056398">
    <property type="entry name" value="Tudor_Coilin"/>
</dbReference>
<keyword evidence="4" id="KW-1185">Reference proteome</keyword>
<comment type="caution">
    <text evidence="3">The sequence shown here is derived from an EMBL/GenBank/DDBJ whole genome shotgun (WGS) entry which is preliminary data.</text>
</comment>
<evidence type="ECO:0000259" key="2">
    <source>
        <dbReference type="Pfam" id="PF23086"/>
    </source>
</evidence>
<dbReference type="InterPro" id="IPR024822">
    <property type="entry name" value="Coilin"/>
</dbReference>
<protein>
    <recommendedName>
        <fullName evidence="2">Coilin tudor domain-containing protein</fullName>
    </recommendedName>
</protein>
<gene>
    <name evidence="3" type="ORF">LCOR_02302.1</name>
</gene>
<feature type="compositionally biased region" description="Acidic residues" evidence="1">
    <location>
        <begin position="228"/>
        <end position="238"/>
    </location>
</feature>
<dbReference type="VEuPathDB" id="FungiDB:LCOR_02302.1"/>
<dbReference type="GO" id="GO:0030620">
    <property type="term" value="F:U2 snRNA binding"/>
    <property type="evidence" value="ECO:0007669"/>
    <property type="project" value="TreeGrafter"/>
</dbReference>
<feature type="compositionally biased region" description="Basic and acidic residues" evidence="1">
    <location>
        <begin position="189"/>
        <end position="201"/>
    </location>
</feature>
<dbReference type="EMBL" id="CBTN010000007">
    <property type="protein sequence ID" value="CDH50592.1"/>
    <property type="molecule type" value="Genomic_DNA"/>
</dbReference>
<proteinExistence type="predicted"/>
<dbReference type="Pfam" id="PF23086">
    <property type="entry name" value="Tudor_Coilin"/>
    <property type="match status" value="1"/>
</dbReference>
<feature type="compositionally biased region" description="Basic residues" evidence="1">
    <location>
        <begin position="202"/>
        <end position="222"/>
    </location>
</feature>
<dbReference type="STRING" id="1263082.A0A068RLV3"/>
<name>A0A068RLV3_9FUNG</name>